<gene>
    <name evidence="1" type="ORF">HMPREF0665_02348</name>
</gene>
<evidence type="ECO:0000313" key="1">
    <source>
        <dbReference type="EMBL" id="EFI47652.1"/>
    </source>
</evidence>
<dbReference type="EMBL" id="GL349573">
    <property type="protein sequence ID" value="EFI47652.1"/>
    <property type="molecule type" value="Genomic_DNA"/>
</dbReference>
<sequence>MQMATVIYNDRINTWRQMKQLDEVLDKNPTAQAVADMAELRIRNNQAFAELQSFNDTGKFLCKHPILFGRSEIAQLIKLLRTDPAEFLRQHKNVLDNIKRYRSYLKRSDRKDKRTADRKNLERHQERERLFKMVLEQHNK</sequence>
<accession>D7NFK7</accession>
<reference evidence="1 2" key="1">
    <citation type="submission" date="2010-02" db="EMBL/GenBank/DDBJ databases">
        <title>The Genome Sequence of Prevotella oris strain C735.</title>
        <authorList>
            <consortium name="The Broad Institute Genome Sequencing Platform"/>
            <person name="Ward D."/>
            <person name="Feldgarden M."/>
            <person name="Earl A."/>
            <person name="Young S.K."/>
            <person name="Zeng Q."/>
            <person name="Koehrsen M."/>
            <person name="Alvarado L."/>
            <person name="Berlin A."/>
            <person name="Bochicchio J."/>
            <person name="Borenstein D."/>
            <person name="Chapman S.B."/>
            <person name="Chen Z."/>
            <person name="Engels R."/>
            <person name="Freedman E."/>
            <person name="Gellesch M."/>
            <person name="Goldberg J."/>
            <person name="Griggs A."/>
            <person name="Gujja S."/>
            <person name="Heilman E."/>
            <person name="Heiman D."/>
            <person name="Hepburn T."/>
            <person name="Howarth C."/>
            <person name="Jen D."/>
            <person name="Larson L."/>
            <person name="Mehta T."/>
            <person name="Park D."/>
            <person name="Pearson M."/>
            <person name="Roberts A."/>
            <person name="Saif S."/>
            <person name="Shea T."/>
            <person name="Shenoy N."/>
            <person name="Sisk P."/>
            <person name="Stolte C."/>
            <person name="Sykes S."/>
            <person name="Thomson T."/>
            <person name="Walk T."/>
            <person name="White J."/>
            <person name="Yandava C."/>
            <person name="Sibley C.D."/>
            <person name="Field T.R."/>
            <person name="Grinwis M."/>
            <person name="Eshaghurshan C.S."/>
            <person name="Surette M.G."/>
            <person name="Haas B."/>
            <person name="Nusbaum C."/>
            <person name="Birren B."/>
        </authorList>
    </citation>
    <scope>NUCLEOTIDE SEQUENCE [LARGE SCALE GENOMIC DNA]</scope>
    <source>
        <strain evidence="1 2">C735</strain>
    </source>
</reference>
<dbReference type="HOGENOM" id="CLU_1979512_0_0_10"/>
<keyword evidence="2" id="KW-1185">Reference proteome</keyword>
<protein>
    <submittedName>
        <fullName evidence="1">Uncharacterized protein</fullName>
    </submittedName>
</protein>
<dbReference type="AlphaFoldDB" id="D7NFK7"/>
<organism evidence="1 2">
    <name type="scientific">Segatella oris C735</name>
    <dbReference type="NCBI Taxonomy" id="563008"/>
    <lineage>
        <taxon>Bacteria</taxon>
        <taxon>Pseudomonadati</taxon>
        <taxon>Bacteroidota</taxon>
        <taxon>Bacteroidia</taxon>
        <taxon>Bacteroidales</taxon>
        <taxon>Prevotellaceae</taxon>
        <taxon>Segatella</taxon>
    </lineage>
</organism>
<proteinExistence type="predicted"/>
<dbReference type="Proteomes" id="UP000003805">
    <property type="component" value="Unassembled WGS sequence"/>
</dbReference>
<evidence type="ECO:0000313" key="2">
    <source>
        <dbReference type="Proteomes" id="UP000003805"/>
    </source>
</evidence>
<name>D7NFK7_9BACT</name>